<dbReference type="SUPFAM" id="SSF56219">
    <property type="entry name" value="DNase I-like"/>
    <property type="match status" value="1"/>
</dbReference>
<dbReference type="Pfam" id="PF00078">
    <property type="entry name" value="RVT_1"/>
    <property type="match status" value="1"/>
</dbReference>
<dbReference type="InterPro" id="IPR043502">
    <property type="entry name" value="DNA/RNA_pol_sf"/>
</dbReference>
<reference evidence="2 3" key="1">
    <citation type="submission" date="2024-06" db="EMBL/GenBank/DDBJ databases">
        <title>A chromosome-level genome assembly of beet webworm, Loxostege sticticalis.</title>
        <authorList>
            <person name="Zhang Y."/>
        </authorList>
    </citation>
    <scope>NUCLEOTIDE SEQUENCE [LARGE SCALE GENOMIC DNA]</scope>
    <source>
        <strain evidence="2">AQ028</strain>
        <tissue evidence="2">Male pupae</tissue>
    </source>
</reference>
<dbReference type="GO" id="GO:0071897">
    <property type="term" value="P:DNA biosynthetic process"/>
    <property type="evidence" value="ECO:0007669"/>
    <property type="project" value="UniProtKB-ARBA"/>
</dbReference>
<name>A0ABD0TER4_LOXSC</name>
<dbReference type="EMBL" id="JBEDNZ010000006">
    <property type="protein sequence ID" value="KAL0841570.1"/>
    <property type="molecule type" value="Genomic_DNA"/>
</dbReference>
<dbReference type="CDD" id="cd01650">
    <property type="entry name" value="RT_nLTR_like"/>
    <property type="match status" value="1"/>
</dbReference>
<dbReference type="PANTHER" id="PTHR47510:SF3">
    <property type="entry name" value="ENDO_EXONUCLEASE_PHOSPHATASE DOMAIN-CONTAINING PROTEIN"/>
    <property type="match status" value="1"/>
</dbReference>
<evidence type="ECO:0000313" key="3">
    <source>
        <dbReference type="Proteomes" id="UP001549921"/>
    </source>
</evidence>
<dbReference type="Proteomes" id="UP001549921">
    <property type="component" value="Unassembled WGS sequence"/>
</dbReference>
<dbReference type="PANTHER" id="PTHR47510">
    <property type="entry name" value="REVERSE TRANSCRIPTASE DOMAIN-CONTAINING PROTEIN"/>
    <property type="match status" value="1"/>
</dbReference>
<accession>A0ABD0TER4</accession>
<dbReference type="Gene3D" id="3.60.10.10">
    <property type="entry name" value="Endonuclease/exonuclease/phosphatase"/>
    <property type="match status" value="1"/>
</dbReference>
<evidence type="ECO:0000313" key="2">
    <source>
        <dbReference type="EMBL" id="KAL0841570.1"/>
    </source>
</evidence>
<organism evidence="2 3">
    <name type="scientific">Loxostege sticticalis</name>
    <name type="common">Beet webworm moth</name>
    <dbReference type="NCBI Taxonomy" id="481309"/>
    <lineage>
        <taxon>Eukaryota</taxon>
        <taxon>Metazoa</taxon>
        <taxon>Ecdysozoa</taxon>
        <taxon>Arthropoda</taxon>
        <taxon>Hexapoda</taxon>
        <taxon>Insecta</taxon>
        <taxon>Pterygota</taxon>
        <taxon>Neoptera</taxon>
        <taxon>Endopterygota</taxon>
        <taxon>Lepidoptera</taxon>
        <taxon>Glossata</taxon>
        <taxon>Ditrysia</taxon>
        <taxon>Pyraloidea</taxon>
        <taxon>Crambidae</taxon>
        <taxon>Pyraustinae</taxon>
        <taxon>Loxostege</taxon>
    </lineage>
</organism>
<dbReference type="PROSITE" id="PS50878">
    <property type="entry name" value="RT_POL"/>
    <property type="match status" value="1"/>
</dbReference>
<dbReference type="InterPro" id="IPR000477">
    <property type="entry name" value="RT_dom"/>
</dbReference>
<comment type="caution">
    <text evidence="2">The sequence shown here is derived from an EMBL/GenBank/DDBJ whole genome shotgun (WGS) entry which is preliminary data.</text>
</comment>
<dbReference type="AlphaFoldDB" id="A0ABD0TER4"/>
<proteinExistence type="predicted"/>
<dbReference type="InterPro" id="IPR036691">
    <property type="entry name" value="Endo/exonu/phosph_ase_sf"/>
</dbReference>
<sequence length="968" mass="111034">MENCSHINIISNCSSTQDFFKILPPKCKLNFTCLHLNIRSMIKNFTKLLQLIGSCPFPLDIIVLTEVGIANCIAPLFNIPGYNMFKRLRNGKRGGGVIVYVKNHIKFTEYQHKSQTFENITGTLKLSQTESQDVVVCAVYKPPRTNKKIFVKELGNHVSKFNSKHNFLLVGDTNIDLKTVSSYKDSYLDTLGGCGLTCGVSDYTRIEKKLNKTTRTCIDHIFARFPACLPYSAVLDVVLADHRALIFTCIGNAGPKRIQGVCKKIDREILYTELKKIKWCDSNDMYCPRKIYDFICNSFSNAYKTATVEKKITSRTNSKVKFPWIDENINRLCDKRNKLFNAWKNSTNDPELRLNYNKIRNKIHRLLEKKRNSYYLKIINVNFKNTKKVYQIVNEMLGRVTSSIDSVILKAFDAQGLSVKNITNNFATTLENAVKDIIPNCSVKLLDPDSYDKTLDKSMLFNKASRGSIYKIINKLNSNKSPGIDNVRISDIKMVAEEVSVAFANLINASISCGTYPDELKVGCVRPVHKKGAKNNYMNYRPITLLSSVDKVVEKYVSQEIHKFYKNHEIITQNQYGFQSGKSTTQLLSKFTDEVNSYLNDRKHVLVLFIDFSRAFDTLDHKELIKKLDHSGVRGPLLRWCENYLHNRKFTVKVNDTYSDYKVVTEGTAQGSFADDTCLIASDKDPQKASERLQSDFNLLMKWCHDAGLVLNSDKTKLLCIKSPFLKSSPYSSVVAHSHSCLHVSWGHGHSCNCPSIENVDQQKYLGLIIDSRMNWGPHIEHVCDKLRQFLANLIILKDRIPFKVKLMLYNSLVESHIQYGLSSYGRTYSTYTNSIFNLQRRILRLLVSTNIKKQFYDDDNGLFNYCQVLPVETQFQYSILKENFFKEQYIDEIKHHHPVCTRAAARNQLELRTMTGTNNTYGKRTTAYLVPRFINDLPPDLRSIHSVKPHNIKIKLKTYFLNKMLTS</sequence>
<feature type="domain" description="Reverse transcriptase" evidence="1">
    <location>
        <begin position="509"/>
        <end position="770"/>
    </location>
</feature>
<evidence type="ECO:0000259" key="1">
    <source>
        <dbReference type="PROSITE" id="PS50878"/>
    </source>
</evidence>
<gene>
    <name evidence="2" type="ORF">ABMA28_015229</name>
</gene>
<dbReference type="SUPFAM" id="SSF56672">
    <property type="entry name" value="DNA/RNA polymerases"/>
    <property type="match status" value="1"/>
</dbReference>
<protein>
    <recommendedName>
        <fullName evidence="1">Reverse transcriptase domain-containing protein</fullName>
    </recommendedName>
</protein>